<dbReference type="Proteomes" id="UP000193224">
    <property type="component" value="Unassembled WGS sequence"/>
</dbReference>
<dbReference type="RefSeq" id="WP_176237685.1">
    <property type="nucleotide sequence ID" value="NZ_FWXB01000007.1"/>
</dbReference>
<reference evidence="1 2" key="1">
    <citation type="submission" date="2017-03" db="EMBL/GenBank/DDBJ databases">
        <authorList>
            <person name="Afonso C.L."/>
            <person name="Miller P.J."/>
            <person name="Scott M.A."/>
            <person name="Spackman E."/>
            <person name="Goraichik I."/>
            <person name="Dimitrov K.M."/>
            <person name="Suarez D.L."/>
            <person name="Swayne D.E."/>
        </authorList>
    </citation>
    <scope>NUCLEOTIDE SEQUENCE [LARGE SCALE GENOMIC DNA]</scope>
    <source>
        <strain evidence="1 2">CECT 7745</strain>
    </source>
</reference>
<accession>A0A1X7BT34</accession>
<dbReference type="Pfam" id="PF24585">
    <property type="entry name" value="YunG"/>
    <property type="match status" value="1"/>
</dbReference>
<name>A0A1X7BT34_9RHOB</name>
<evidence type="ECO:0000313" key="1">
    <source>
        <dbReference type="EMBL" id="SMC12379.1"/>
    </source>
</evidence>
<dbReference type="AlphaFoldDB" id="A0A1X7BT34"/>
<protein>
    <submittedName>
        <fullName evidence="1">Uncharacterized protein</fullName>
    </submittedName>
</protein>
<organism evidence="1 2">
    <name type="scientific">Roseovarius aestuarii</name>
    <dbReference type="NCBI Taxonomy" id="475083"/>
    <lineage>
        <taxon>Bacteria</taxon>
        <taxon>Pseudomonadati</taxon>
        <taxon>Pseudomonadota</taxon>
        <taxon>Alphaproteobacteria</taxon>
        <taxon>Rhodobacterales</taxon>
        <taxon>Roseobacteraceae</taxon>
        <taxon>Roseovarius</taxon>
    </lineage>
</organism>
<dbReference type="EMBL" id="FWXB01000007">
    <property type="protein sequence ID" value="SMC12379.1"/>
    <property type="molecule type" value="Genomic_DNA"/>
</dbReference>
<keyword evidence="2" id="KW-1185">Reference proteome</keyword>
<gene>
    <name evidence="1" type="ORF">ROA7745_02204</name>
</gene>
<dbReference type="InterPro" id="IPR056238">
    <property type="entry name" value="YunG-like"/>
</dbReference>
<evidence type="ECO:0000313" key="2">
    <source>
        <dbReference type="Proteomes" id="UP000193224"/>
    </source>
</evidence>
<sequence length="129" mass="14672">MTFDELKIRKALRKAWSLETAVQWTSGNPASWQCNVTAAVIHDLFDGDILRTRIGGVWHYYNRMDGIRYDLTDSQFAAPGARVEALTPYEDELFSTSDAMRGIPLREYDCLKQALLSELARRATDCVHS</sequence>
<proteinExistence type="predicted"/>